<reference evidence="2 3" key="1">
    <citation type="journal article" date="2022" name="bioRxiv">
        <title>Genomics of Preaxostyla Flagellates Illuminates Evolutionary Transitions and the Path Towards Mitochondrial Loss.</title>
        <authorList>
            <person name="Novak L.V.F."/>
            <person name="Treitli S.C."/>
            <person name="Pyrih J."/>
            <person name="Halakuc P."/>
            <person name="Pipaliya S.V."/>
            <person name="Vacek V."/>
            <person name="Brzon O."/>
            <person name="Soukal P."/>
            <person name="Eme L."/>
            <person name="Dacks J.B."/>
            <person name="Karnkowska A."/>
            <person name="Elias M."/>
            <person name="Hampl V."/>
        </authorList>
    </citation>
    <scope>NUCLEOTIDE SEQUENCE [LARGE SCALE GENOMIC DNA]</scope>
    <source>
        <strain evidence="2">NAU3</strain>
        <tissue evidence="2">Gut</tissue>
    </source>
</reference>
<feature type="region of interest" description="Disordered" evidence="1">
    <location>
        <begin position="27"/>
        <end position="50"/>
    </location>
</feature>
<sequence>MLNEKTNTYLQVFQLWDADELYPNQISVSSTNTTTEPATTRKKRKGQLSQGQTERLDCLVSFSNERSIYNSMLKKAGKVTEMMKEGLMNDSFSLAMKKMKENGSVKLTTPLVFTLHEFTPPFAVHLVKNTLENRLFQRLLSLAMQTTLTAGLVQQKIHPIDFIPMARVFNLPGDCVLFALENALTEDRMVAVKVVEQIRVSSFEWVKKQTLMAVGDIDLNADEHQEIAGSALLTQMIHSSVTRLNDLHCIISASEHSDDLQMFLDELLKQKVMYVIFTTSNTTAEQSIEEITESFALNIQHSFQLDQLEDTFTRHVVAGAVRLFVLLSKRLVNDENSFADSFQNAFRCIEPLFALLLQTRSDPRVAQSCVAQLGIDAVALTNWDQTILTSWETEIHDSNLHFVLDQLTETLEFTVEGKKQELRKEMRGSAYDHDMD</sequence>
<protein>
    <submittedName>
        <fullName evidence="2">Uncharacterized protein</fullName>
    </submittedName>
</protein>
<keyword evidence="3" id="KW-1185">Reference proteome</keyword>
<comment type="caution">
    <text evidence="2">The sequence shown here is derived from an EMBL/GenBank/DDBJ whole genome shotgun (WGS) entry which is preliminary data.</text>
</comment>
<evidence type="ECO:0000313" key="3">
    <source>
        <dbReference type="Proteomes" id="UP001281761"/>
    </source>
</evidence>
<name>A0ABQ9WW26_9EUKA</name>
<evidence type="ECO:0000256" key="1">
    <source>
        <dbReference type="SAM" id="MobiDB-lite"/>
    </source>
</evidence>
<organism evidence="2 3">
    <name type="scientific">Blattamonas nauphoetae</name>
    <dbReference type="NCBI Taxonomy" id="2049346"/>
    <lineage>
        <taxon>Eukaryota</taxon>
        <taxon>Metamonada</taxon>
        <taxon>Preaxostyla</taxon>
        <taxon>Oxymonadida</taxon>
        <taxon>Blattamonas</taxon>
    </lineage>
</organism>
<dbReference type="EMBL" id="JARBJD010000332">
    <property type="protein sequence ID" value="KAK2943715.1"/>
    <property type="molecule type" value="Genomic_DNA"/>
</dbReference>
<evidence type="ECO:0000313" key="2">
    <source>
        <dbReference type="EMBL" id="KAK2943715.1"/>
    </source>
</evidence>
<gene>
    <name evidence="2" type="ORF">BLNAU_21366</name>
</gene>
<proteinExistence type="predicted"/>
<accession>A0ABQ9WW26</accession>
<dbReference type="Proteomes" id="UP001281761">
    <property type="component" value="Unassembled WGS sequence"/>
</dbReference>